<comment type="caution">
    <text evidence="2">The sequence shown here is derived from an EMBL/GenBank/DDBJ whole genome shotgun (WGS) entry which is preliminary data.</text>
</comment>
<accession>A0A8S1N673</accession>
<dbReference type="EMBL" id="CAJJDN010000047">
    <property type="protein sequence ID" value="CAD8085101.1"/>
    <property type="molecule type" value="Genomic_DNA"/>
</dbReference>
<sequence>MTETEADSKLIYLGCNRVVYQSEDKRIKLYELRQLKKTDPFVYFPWVKGPGQKTLGKGKWYIFKNYEIANEILVPVASLYSSYKQISKYKINVKGLKIESMRAPYQNILGVIKKVSDLDTESRQYSFRILKVLLVDKTVVEILLKQKFATRKVEKFKEGEIIYIYQCKLNNDYNNNRQWYSSLRNNTKIKFDLEIIKGHVGKLKLNEVKKLVGINDFDEETGQFE</sequence>
<evidence type="ECO:0000313" key="1">
    <source>
        <dbReference type="EMBL" id="CAD8085101.1"/>
    </source>
</evidence>
<dbReference type="Proteomes" id="UP000692954">
    <property type="component" value="Unassembled WGS sequence"/>
</dbReference>
<organism evidence="2 3">
    <name type="scientific">Paramecium sonneborni</name>
    <dbReference type="NCBI Taxonomy" id="65129"/>
    <lineage>
        <taxon>Eukaryota</taxon>
        <taxon>Sar</taxon>
        <taxon>Alveolata</taxon>
        <taxon>Ciliophora</taxon>
        <taxon>Intramacronucleata</taxon>
        <taxon>Oligohymenophorea</taxon>
        <taxon>Peniculida</taxon>
        <taxon>Parameciidae</taxon>
        <taxon>Paramecium</taxon>
    </lineage>
</organism>
<dbReference type="OrthoDB" id="307230at2759"/>
<dbReference type="AlphaFoldDB" id="A0A8S1N673"/>
<gene>
    <name evidence="1" type="ORF">PSON_ATCC_30995.1.T0470340</name>
    <name evidence="2" type="ORF">PSON_ATCC_30995.1.T0470341</name>
</gene>
<evidence type="ECO:0000313" key="3">
    <source>
        <dbReference type="Proteomes" id="UP000692954"/>
    </source>
</evidence>
<dbReference type="EMBL" id="CAJJDN010000047">
    <property type="protein sequence ID" value="CAD8085103.1"/>
    <property type="molecule type" value="Genomic_DNA"/>
</dbReference>
<evidence type="ECO:0000313" key="2">
    <source>
        <dbReference type="EMBL" id="CAD8085103.1"/>
    </source>
</evidence>
<protein>
    <submittedName>
        <fullName evidence="2">Uncharacterized protein</fullName>
    </submittedName>
</protein>
<proteinExistence type="predicted"/>
<keyword evidence="3" id="KW-1185">Reference proteome</keyword>
<name>A0A8S1N673_9CILI</name>
<reference evidence="2" key="1">
    <citation type="submission" date="2021-01" db="EMBL/GenBank/DDBJ databases">
        <authorList>
            <consortium name="Genoscope - CEA"/>
            <person name="William W."/>
        </authorList>
    </citation>
    <scope>NUCLEOTIDE SEQUENCE</scope>
</reference>